<dbReference type="InterPro" id="IPR002052">
    <property type="entry name" value="DNA_methylase_N6_adenine_CS"/>
</dbReference>
<dbReference type="PANTHER" id="PTHR43542:SF1">
    <property type="entry name" value="METHYLTRANSFERASE"/>
    <property type="match status" value="1"/>
</dbReference>
<dbReference type="AlphaFoldDB" id="A0A382HHY8"/>
<dbReference type="PIRSF" id="PIRSF004553">
    <property type="entry name" value="CHP00095"/>
    <property type="match status" value="1"/>
</dbReference>
<evidence type="ECO:0008006" key="4">
    <source>
        <dbReference type="Google" id="ProtNLM"/>
    </source>
</evidence>
<dbReference type="EMBL" id="UINC01061201">
    <property type="protein sequence ID" value="SVB86527.1"/>
    <property type="molecule type" value="Genomic_DNA"/>
</dbReference>
<name>A0A382HHY8_9ZZZZ</name>
<dbReference type="PROSITE" id="PS00092">
    <property type="entry name" value="N6_MTASE"/>
    <property type="match status" value="1"/>
</dbReference>
<accession>A0A382HHY8</accession>
<dbReference type="InterPro" id="IPR004398">
    <property type="entry name" value="RNA_MeTrfase_RsmD"/>
</dbReference>
<gene>
    <name evidence="3" type="ORF">METZ01_LOCUS239381</name>
</gene>
<dbReference type="SUPFAM" id="SSF53335">
    <property type="entry name" value="S-adenosyl-L-methionine-dependent methyltransferases"/>
    <property type="match status" value="1"/>
</dbReference>
<dbReference type="InterPro" id="IPR029063">
    <property type="entry name" value="SAM-dependent_MTases_sf"/>
</dbReference>
<keyword evidence="1" id="KW-0489">Methyltransferase</keyword>
<dbReference type="PANTHER" id="PTHR43542">
    <property type="entry name" value="METHYLTRANSFERASE"/>
    <property type="match status" value="1"/>
</dbReference>
<dbReference type="CDD" id="cd02440">
    <property type="entry name" value="AdoMet_MTases"/>
    <property type="match status" value="1"/>
</dbReference>
<evidence type="ECO:0000256" key="2">
    <source>
        <dbReference type="ARBA" id="ARBA00022679"/>
    </source>
</evidence>
<reference evidence="3" key="1">
    <citation type="submission" date="2018-05" db="EMBL/GenBank/DDBJ databases">
        <authorList>
            <person name="Lanie J.A."/>
            <person name="Ng W.-L."/>
            <person name="Kazmierczak K.M."/>
            <person name="Andrzejewski T.M."/>
            <person name="Davidsen T.M."/>
            <person name="Wayne K.J."/>
            <person name="Tettelin H."/>
            <person name="Glass J.I."/>
            <person name="Rusch D."/>
            <person name="Podicherti R."/>
            <person name="Tsui H.-C.T."/>
            <person name="Winkler M.E."/>
        </authorList>
    </citation>
    <scope>NUCLEOTIDE SEQUENCE</scope>
</reference>
<dbReference type="Gene3D" id="3.40.50.150">
    <property type="entry name" value="Vaccinia Virus protein VP39"/>
    <property type="match status" value="1"/>
</dbReference>
<evidence type="ECO:0000256" key="1">
    <source>
        <dbReference type="ARBA" id="ARBA00022603"/>
    </source>
</evidence>
<dbReference type="GO" id="GO:0003676">
    <property type="term" value="F:nucleic acid binding"/>
    <property type="evidence" value="ECO:0007669"/>
    <property type="project" value="InterPro"/>
</dbReference>
<protein>
    <recommendedName>
        <fullName evidence="4">16S rRNA (Guanine(966)-N(2))-methyltransferase RsmD</fullName>
    </recommendedName>
</protein>
<proteinExistence type="predicted"/>
<organism evidence="3">
    <name type="scientific">marine metagenome</name>
    <dbReference type="NCBI Taxonomy" id="408172"/>
    <lineage>
        <taxon>unclassified sequences</taxon>
        <taxon>metagenomes</taxon>
        <taxon>ecological metagenomes</taxon>
    </lineage>
</organism>
<dbReference type="GO" id="GO:0031167">
    <property type="term" value="P:rRNA methylation"/>
    <property type="evidence" value="ECO:0007669"/>
    <property type="project" value="InterPro"/>
</dbReference>
<dbReference type="GO" id="GO:0008168">
    <property type="term" value="F:methyltransferase activity"/>
    <property type="evidence" value="ECO:0007669"/>
    <property type="project" value="UniProtKB-KW"/>
</dbReference>
<keyword evidence="2" id="KW-0808">Transferase</keyword>
<dbReference type="Pfam" id="PF03602">
    <property type="entry name" value="Cons_hypoth95"/>
    <property type="match status" value="1"/>
</dbReference>
<evidence type="ECO:0000313" key="3">
    <source>
        <dbReference type="EMBL" id="SVB86527.1"/>
    </source>
</evidence>
<sequence length="190" mass="20263">MRISGGKAKGIKLRIPKGSPLRPAAEPVRERLFSSLGDLVSGAKFLDLFAGTGSYGLEALSRGAESGAFIEQDVNTASCLRNNLTAVCKSANVSPESFEVISGDALRTTPRQSGSFDLIFADPPYAILMKIAPKLFARILGDGLANKSSLLILELPGEVELDAEGWQCERRLGKARKGAPILALFRPTFA</sequence>